<evidence type="ECO:0000313" key="3">
    <source>
        <dbReference type="Proteomes" id="UP000636453"/>
    </source>
</evidence>
<feature type="compositionally biased region" description="Basic and acidic residues" evidence="1">
    <location>
        <begin position="71"/>
        <end position="80"/>
    </location>
</feature>
<feature type="region of interest" description="Disordered" evidence="1">
    <location>
        <begin position="71"/>
        <end position="100"/>
    </location>
</feature>
<dbReference type="EMBL" id="BNCF01000017">
    <property type="protein sequence ID" value="GHE42359.1"/>
    <property type="molecule type" value="Genomic_DNA"/>
</dbReference>
<sequence>MAWDRDRLDRELDALQARLPELIRTHREGEFYAAFRREADRIRVQTAREDFAHVGACIARMLENAHMIPTDAEHPLEPKPEVATPAGAAGWRNDDRAGHT</sequence>
<organism evidence="2 3">
    <name type="scientific">Vulcaniibacterium thermophilum</name>
    <dbReference type="NCBI Taxonomy" id="1169913"/>
    <lineage>
        <taxon>Bacteria</taxon>
        <taxon>Pseudomonadati</taxon>
        <taxon>Pseudomonadota</taxon>
        <taxon>Gammaproteobacteria</taxon>
        <taxon>Lysobacterales</taxon>
        <taxon>Lysobacteraceae</taxon>
        <taxon>Vulcaniibacterium</taxon>
    </lineage>
</organism>
<dbReference type="OrthoDB" id="9981663at2"/>
<protein>
    <submittedName>
        <fullName evidence="2">Uncharacterized protein</fullName>
    </submittedName>
</protein>
<accession>A0A918ZBV3</accession>
<gene>
    <name evidence="2" type="ORF">GCM10007167_25360</name>
</gene>
<proteinExistence type="predicted"/>
<reference evidence="2" key="2">
    <citation type="submission" date="2020-09" db="EMBL/GenBank/DDBJ databases">
        <authorList>
            <person name="Sun Q."/>
            <person name="Kim S."/>
        </authorList>
    </citation>
    <scope>NUCLEOTIDE SEQUENCE</scope>
    <source>
        <strain evidence="2">KCTC 32020</strain>
    </source>
</reference>
<evidence type="ECO:0000256" key="1">
    <source>
        <dbReference type="SAM" id="MobiDB-lite"/>
    </source>
</evidence>
<dbReference type="RefSeq" id="WP_146474459.1">
    <property type="nucleotide sequence ID" value="NZ_BNCF01000017.1"/>
</dbReference>
<name>A0A918ZBV3_9GAMM</name>
<evidence type="ECO:0000313" key="2">
    <source>
        <dbReference type="EMBL" id="GHE42359.1"/>
    </source>
</evidence>
<comment type="caution">
    <text evidence="2">The sequence shown here is derived from an EMBL/GenBank/DDBJ whole genome shotgun (WGS) entry which is preliminary data.</text>
</comment>
<dbReference type="AlphaFoldDB" id="A0A918ZBV3"/>
<keyword evidence="3" id="KW-1185">Reference proteome</keyword>
<reference evidence="2" key="1">
    <citation type="journal article" date="2014" name="Int. J. Syst. Evol. Microbiol.">
        <title>Complete genome sequence of Corynebacterium casei LMG S-19264T (=DSM 44701T), isolated from a smear-ripened cheese.</title>
        <authorList>
            <consortium name="US DOE Joint Genome Institute (JGI-PGF)"/>
            <person name="Walter F."/>
            <person name="Albersmeier A."/>
            <person name="Kalinowski J."/>
            <person name="Ruckert C."/>
        </authorList>
    </citation>
    <scope>NUCLEOTIDE SEQUENCE</scope>
    <source>
        <strain evidence="2">KCTC 32020</strain>
    </source>
</reference>
<dbReference type="Proteomes" id="UP000636453">
    <property type="component" value="Unassembled WGS sequence"/>
</dbReference>